<name>A0ABV4N6K8_9VIBR</name>
<comment type="caution">
    <text evidence="1">The sequence shown here is derived from an EMBL/GenBank/DDBJ whole genome shotgun (WGS) entry which is preliminary data.</text>
</comment>
<organism evidence="1 2">
    <name type="scientific">Vibrio gallaecicus</name>
    <dbReference type="NCBI Taxonomy" id="552386"/>
    <lineage>
        <taxon>Bacteria</taxon>
        <taxon>Pseudomonadati</taxon>
        <taxon>Pseudomonadota</taxon>
        <taxon>Gammaproteobacteria</taxon>
        <taxon>Vibrionales</taxon>
        <taxon>Vibrionaceae</taxon>
        <taxon>Vibrio</taxon>
    </lineage>
</organism>
<dbReference type="Proteomes" id="UP001570417">
    <property type="component" value="Unassembled WGS sequence"/>
</dbReference>
<gene>
    <name evidence="1" type="ORF">AB4566_01895</name>
</gene>
<dbReference type="Pfam" id="PF11173">
    <property type="entry name" value="DUF2960"/>
    <property type="match status" value="1"/>
</dbReference>
<keyword evidence="2" id="KW-1185">Reference proteome</keyword>
<sequence length="90" mass="10665">MARTILYTYKDEDKELLFSYQEHRNIQEAVAEAEGIDISEYLKTEQQLELISDTKAVRNYQDNYFRKLGFTKLTLKQKDNLGVGKKKKDR</sequence>
<accession>A0ABV4N6K8</accession>
<dbReference type="EMBL" id="JBFRUW010000003">
    <property type="protein sequence ID" value="MFA0567024.1"/>
    <property type="molecule type" value="Genomic_DNA"/>
</dbReference>
<proteinExistence type="predicted"/>
<reference evidence="1 2" key="1">
    <citation type="journal article" date="2024" name="ISME J.">
        <title>Tailless and filamentous prophages are predominant in marine Vibrio.</title>
        <authorList>
            <person name="Steensen K."/>
            <person name="Seneca J."/>
            <person name="Bartlau N."/>
            <person name="Yu X.A."/>
            <person name="Hussain F.A."/>
            <person name="Polz M.F."/>
        </authorList>
    </citation>
    <scope>NUCLEOTIDE SEQUENCE [LARGE SCALE GENOMIC DNA]</scope>
    <source>
        <strain evidence="1 2">10N.222.51.A1</strain>
    </source>
</reference>
<evidence type="ECO:0000313" key="1">
    <source>
        <dbReference type="EMBL" id="MFA0567024.1"/>
    </source>
</evidence>
<protein>
    <submittedName>
        <fullName evidence="1">DUF2960 family protein</fullName>
    </submittedName>
</protein>
<dbReference type="RefSeq" id="WP_137373189.1">
    <property type="nucleotide sequence ID" value="NZ_AP025490.1"/>
</dbReference>
<dbReference type="InterPro" id="IPR021343">
    <property type="entry name" value="DUF2960"/>
</dbReference>
<evidence type="ECO:0000313" key="2">
    <source>
        <dbReference type="Proteomes" id="UP001570417"/>
    </source>
</evidence>